<reference evidence="2" key="1">
    <citation type="journal article" date="2016" name="Nature">
        <title>Genome evolution in the allotetraploid frog Xenopus laevis.</title>
        <authorList>
            <person name="Session A.M."/>
            <person name="Uno Y."/>
            <person name="Kwon T."/>
            <person name="Chapman J.A."/>
            <person name="Toyoda A."/>
            <person name="Takahashi S."/>
            <person name="Fukui A."/>
            <person name="Hikosaka A."/>
            <person name="Suzuki A."/>
            <person name="Kondo M."/>
            <person name="van Heeringen S.J."/>
            <person name="Quigley I."/>
            <person name="Heinz S."/>
            <person name="Ogino H."/>
            <person name="Ochi H."/>
            <person name="Hellsten U."/>
            <person name="Lyons J.B."/>
            <person name="Simakov O."/>
            <person name="Putnam N."/>
            <person name="Stites J."/>
            <person name="Kuroki Y."/>
            <person name="Tanaka T."/>
            <person name="Michiue T."/>
            <person name="Watanabe M."/>
            <person name="Bogdanovic O."/>
            <person name="Lister R."/>
            <person name="Georgiou G."/>
            <person name="Paranjpe S.S."/>
            <person name="van Kruijsbergen I."/>
            <person name="Shu S."/>
            <person name="Carlson J."/>
            <person name="Kinoshita T."/>
            <person name="Ohta Y."/>
            <person name="Mawaribuchi S."/>
            <person name="Jenkins J."/>
            <person name="Grimwood J."/>
            <person name="Schmutz J."/>
            <person name="Mitros T."/>
            <person name="Mozaffari S.V."/>
            <person name="Suzuki Y."/>
            <person name="Haramoto Y."/>
            <person name="Yamamoto T.S."/>
            <person name="Takagi C."/>
            <person name="Heald R."/>
            <person name="Miller K."/>
            <person name="Haudenschild C."/>
            <person name="Kitzman J."/>
            <person name="Nakayama T."/>
            <person name="Izutsu Y."/>
            <person name="Robert J."/>
            <person name="Fortriede J."/>
            <person name="Burns K."/>
            <person name="Lotay V."/>
            <person name="Karimi K."/>
            <person name="Yasuoka Y."/>
            <person name="Dichmann D.S."/>
            <person name="Flajnik M.F."/>
            <person name="Houston D.W."/>
            <person name="Shendure J."/>
            <person name="DuPasquier L."/>
            <person name="Vize P.D."/>
            <person name="Zorn A.M."/>
            <person name="Ito M."/>
            <person name="Marcotte E.M."/>
            <person name="Wallingford J.B."/>
            <person name="Ito Y."/>
            <person name="Asashima M."/>
            <person name="Ueno N."/>
            <person name="Matsuda Y."/>
            <person name="Veenstra G.J."/>
            <person name="Fujiyama A."/>
            <person name="Harland R.M."/>
            <person name="Taira M."/>
            <person name="Rokhsar D.S."/>
        </authorList>
    </citation>
    <scope>NUCLEOTIDE SEQUENCE [LARGE SCALE GENOMIC DNA]</scope>
    <source>
        <strain evidence="2">J</strain>
    </source>
</reference>
<dbReference type="AlphaFoldDB" id="A0A974DUF7"/>
<dbReference type="Proteomes" id="UP000694892">
    <property type="component" value="Chromosome 1S"/>
</dbReference>
<organism evidence="1 2">
    <name type="scientific">Xenopus laevis</name>
    <name type="common">African clawed frog</name>
    <dbReference type="NCBI Taxonomy" id="8355"/>
    <lineage>
        <taxon>Eukaryota</taxon>
        <taxon>Metazoa</taxon>
        <taxon>Chordata</taxon>
        <taxon>Craniata</taxon>
        <taxon>Vertebrata</taxon>
        <taxon>Euteleostomi</taxon>
        <taxon>Amphibia</taxon>
        <taxon>Batrachia</taxon>
        <taxon>Anura</taxon>
        <taxon>Pipoidea</taxon>
        <taxon>Pipidae</taxon>
        <taxon>Xenopodinae</taxon>
        <taxon>Xenopus</taxon>
        <taxon>Xenopus</taxon>
    </lineage>
</organism>
<protein>
    <submittedName>
        <fullName evidence="1">Uncharacterized protein</fullName>
    </submittedName>
</protein>
<evidence type="ECO:0000313" key="2">
    <source>
        <dbReference type="Proteomes" id="UP000694892"/>
    </source>
</evidence>
<name>A0A974DUF7_XENLA</name>
<feature type="non-terminal residue" evidence="1">
    <location>
        <position position="67"/>
    </location>
</feature>
<accession>A0A974DUF7</accession>
<proteinExistence type="predicted"/>
<dbReference type="EMBL" id="CM004467">
    <property type="protein sequence ID" value="OCT98183.1"/>
    <property type="molecule type" value="Genomic_DNA"/>
</dbReference>
<gene>
    <name evidence="1" type="ORF">XELAEV_18010413mg</name>
</gene>
<sequence>MLTLNGASAAGNDSFLTVPLKQQHGGKGCFHRALLAFLACIDSYNTSLGGPLLSANHWDKSLPPSPH</sequence>
<evidence type="ECO:0000313" key="1">
    <source>
        <dbReference type="EMBL" id="OCT98183.1"/>
    </source>
</evidence>